<sequence>MRLSPLRPPPPPTPSGCSAGFLRTNHSEHTEEPSEIQRERSTEGQVRNLQRGRSQETGIEKGGRGKVKGEDGRENDSESGTRRKKEQR</sequence>
<accession>A0A7J5YVQ2</accession>
<name>A0A7J5YVQ2_DISMA</name>
<gene>
    <name evidence="2" type="ORF">F7725_013951</name>
</gene>
<organism evidence="2 3">
    <name type="scientific">Dissostichus mawsoni</name>
    <name type="common">Antarctic cod</name>
    <dbReference type="NCBI Taxonomy" id="36200"/>
    <lineage>
        <taxon>Eukaryota</taxon>
        <taxon>Metazoa</taxon>
        <taxon>Chordata</taxon>
        <taxon>Craniata</taxon>
        <taxon>Vertebrata</taxon>
        <taxon>Euteleostomi</taxon>
        <taxon>Actinopterygii</taxon>
        <taxon>Neopterygii</taxon>
        <taxon>Teleostei</taxon>
        <taxon>Neoteleostei</taxon>
        <taxon>Acanthomorphata</taxon>
        <taxon>Eupercaria</taxon>
        <taxon>Perciformes</taxon>
        <taxon>Notothenioidei</taxon>
        <taxon>Nototheniidae</taxon>
        <taxon>Dissostichus</taxon>
    </lineage>
</organism>
<proteinExistence type="predicted"/>
<evidence type="ECO:0000256" key="1">
    <source>
        <dbReference type="SAM" id="MobiDB-lite"/>
    </source>
</evidence>
<reference evidence="2 3" key="1">
    <citation type="submission" date="2020-03" db="EMBL/GenBank/DDBJ databases">
        <title>Dissostichus mawsoni Genome sequencing and assembly.</title>
        <authorList>
            <person name="Park H."/>
        </authorList>
    </citation>
    <scope>NUCLEOTIDE SEQUENCE [LARGE SCALE GENOMIC DNA]</scope>
    <source>
        <strain evidence="2">DM0001</strain>
        <tissue evidence="2">Muscle</tissue>
    </source>
</reference>
<dbReference type="AlphaFoldDB" id="A0A7J5YVQ2"/>
<keyword evidence="3" id="KW-1185">Reference proteome</keyword>
<feature type="compositionally biased region" description="Basic and acidic residues" evidence="1">
    <location>
        <begin position="58"/>
        <end position="81"/>
    </location>
</feature>
<protein>
    <submittedName>
        <fullName evidence="2">Uncharacterized protein</fullName>
    </submittedName>
</protein>
<evidence type="ECO:0000313" key="3">
    <source>
        <dbReference type="Proteomes" id="UP000518266"/>
    </source>
</evidence>
<dbReference type="EMBL" id="JAAKFY010000008">
    <property type="protein sequence ID" value="KAF3853263.1"/>
    <property type="molecule type" value="Genomic_DNA"/>
</dbReference>
<feature type="region of interest" description="Disordered" evidence="1">
    <location>
        <begin position="1"/>
        <end position="88"/>
    </location>
</feature>
<feature type="compositionally biased region" description="Polar residues" evidence="1">
    <location>
        <begin position="43"/>
        <end position="57"/>
    </location>
</feature>
<dbReference type="Proteomes" id="UP000518266">
    <property type="component" value="Unassembled WGS sequence"/>
</dbReference>
<evidence type="ECO:0000313" key="2">
    <source>
        <dbReference type="EMBL" id="KAF3853263.1"/>
    </source>
</evidence>
<comment type="caution">
    <text evidence="2">The sequence shown here is derived from an EMBL/GenBank/DDBJ whole genome shotgun (WGS) entry which is preliminary data.</text>
</comment>
<feature type="compositionally biased region" description="Pro residues" evidence="1">
    <location>
        <begin position="1"/>
        <end position="14"/>
    </location>
</feature>
<feature type="compositionally biased region" description="Basic and acidic residues" evidence="1">
    <location>
        <begin position="25"/>
        <end position="42"/>
    </location>
</feature>